<organism evidence="1 2">
    <name type="scientific">Caldanaerobacter subterraneus</name>
    <dbReference type="NCBI Taxonomy" id="911092"/>
    <lineage>
        <taxon>Bacteria</taxon>
        <taxon>Bacillati</taxon>
        <taxon>Bacillota</taxon>
        <taxon>Clostridia</taxon>
        <taxon>Thermoanaerobacterales</taxon>
        <taxon>Thermoanaerobacteraceae</taxon>
        <taxon>Caldanaerobacter</taxon>
    </lineage>
</organism>
<dbReference type="AlphaFoldDB" id="A0A7Y2L8M3"/>
<dbReference type="RefSeq" id="WP_170271181.1">
    <property type="nucleotide sequence ID" value="NZ_JABEQB010000025.1"/>
</dbReference>
<protein>
    <submittedName>
        <fullName evidence="1">Uncharacterized protein</fullName>
    </submittedName>
</protein>
<evidence type="ECO:0000313" key="2">
    <source>
        <dbReference type="Proteomes" id="UP000529861"/>
    </source>
</evidence>
<gene>
    <name evidence="1" type="ORF">HKI81_08820</name>
</gene>
<name>A0A7Y2L8M3_9THEO</name>
<proteinExistence type="predicted"/>
<dbReference type="EMBL" id="JABEQB010000025">
    <property type="protein sequence ID" value="NNG67320.1"/>
    <property type="molecule type" value="Genomic_DNA"/>
</dbReference>
<sequence>MNMYPNLTEHILNSNVPEEAKLLGKCAYCGQELFEGYEYVEWEGYLFCDIYCFAKWMGVWMGVKEVY</sequence>
<accession>A0A7Y2L8M3</accession>
<evidence type="ECO:0000313" key="1">
    <source>
        <dbReference type="EMBL" id="NNG67320.1"/>
    </source>
</evidence>
<reference evidence="1 2" key="1">
    <citation type="submission" date="2020-04" db="EMBL/GenBank/DDBJ databases">
        <title>Draft genome sequence of Caldanaerobacter sunterraneus. strain 1523vc isolated from Griffin hot spring, Kamchatka, Russia.</title>
        <authorList>
            <person name="Toshchakov S.V."/>
            <person name="Podosokorskaya O.A."/>
            <person name="Kublanov I.V."/>
            <person name="Korzhenkov A."/>
            <person name="Patrushev M.V."/>
        </authorList>
    </citation>
    <scope>NUCLEOTIDE SEQUENCE [LARGE SCALE GENOMIC DNA]</scope>
    <source>
        <strain evidence="1 2">1523vc</strain>
    </source>
</reference>
<dbReference type="Proteomes" id="UP000529861">
    <property type="component" value="Unassembled WGS sequence"/>
</dbReference>
<comment type="caution">
    <text evidence="1">The sequence shown here is derived from an EMBL/GenBank/DDBJ whole genome shotgun (WGS) entry which is preliminary data.</text>
</comment>